<evidence type="ECO:0000313" key="8">
    <source>
        <dbReference type="EMBL" id="MDE1514239.1"/>
    </source>
</evidence>
<dbReference type="Pfam" id="PF00892">
    <property type="entry name" value="EamA"/>
    <property type="match status" value="1"/>
</dbReference>
<feature type="transmembrane region" description="Helical" evidence="6">
    <location>
        <begin position="236"/>
        <end position="256"/>
    </location>
</feature>
<feature type="transmembrane region" description="Helical" evidence="6">
    <location>
        <begin position="120"/>
        <end position="140"/>
    </location>
</feature>
<evidence type="ECO:0000313" key="9">
    <source>
        <dbReference type="Proteomes" id="UP001216189"/>
    </source>
</evidence>
<dbReference type="EMBL" id="JARBFT010000003">
    <property type="protein sequence ID" value="MDE1514239.1"/>
    <property type="molecule type" value="Genomic_DNA"/>
</dbReference>
<evidence type="ECO:0000256" key="5">
    <source>
        <dbReference type="ARBA" id="ARBA00023136"/>
    </source>
</evidence>
<dbReference type="InterPro" id="IPR000620">
    <property type="entry name" value="EamA_dom"/>
</dbReference>
<feature type="transmembrane region" description="Helical" evidence="6">
    <location>
        <begin position="262"/>
        <end position="283"/>
    </location>
</feature>
<proteinExistence type="predicted"/>
<evidence type="ECO:0000256" key="2">
    <source>
        <dbReference type="ARBA" id="ARBA00022475"/>
    </source>
</evidence>
<protein>
    <submittedName>
        <fullName evidence="8">DMT family transporter</fullName>
    </submittedName>
</protein>
<feature type="transmembrane region" description="Helical" evidence="6">
    <location>
        <begin position="96"/>
        <end position="113"/>
    </location>
</feature>
<feature type="transmembrane region" description="Helical" evidence="6">
    <location>
        <begin position="72"/>
        <end position="90"/>
    </location>
</feature>
<keyword evidence="9" id="KW-1185">Reference proteome</keyword>
<feature type="transmembrane region" description="Helical" evidence="6">
    <location>
        <begin position="171"/>
        <end position="192"/>
    </location>
</feature>
<evidence type="ECO:0000256" key="1">
    <source>
        <dbReference type="ARBA" id="ARBA00004651"/>
    </source>
</evidence>
<evidence type="ECO:0000256" key="4">
    <source>
        <dbReference type="ARBA" id="ARBA00022989"/>
    </source>
</evidence>
<reference evidence="8 9" key="1">
    <citation type="submission" date="2023-02" db="EMBL/GenBank/DDBJ databases">
        <title>Vibrio intestini sp. nov., a close relative of Vibrio cholerae isolated from the intestine of Healthy Culter dabryi.</title>
        <authorList>
            <person name="Wu N."/>
        </authorList>
    </citation>
    <scope>NUCLEOTIDE SEQUENCE [LARGE SCALE GENOMIC DNA]</scope>
    <source>
        <strain evidence="8 9">DSL-7</strain>
    </source>
</reference>
<keyword evidence="2" id="KW-1003">Cell membrane</keyword>
<accession>A0ABT5UXT7</accession>
<feature type="transmembrane region" description="Helical" evidence="6">
    <location>
        <begin position="204"/>
        <end position="224"/>
    </location>
</feature>
<keyword evidence="5 6" id="KW-0472">Membrane</keyword>
<dbReference type="Proteomes" id="UP001216189">
    <property type="component" value="Unassembled WGS sequence"/>
</dbReference>
<keyword evidence="4 6" id="KW-1133">Transmembrane helix</keyword>
<dbReference type="InterPro" id="IPR051258">
    <property type="entry name" value="Diverse_Substrate_Transporter"/>
</dbReference>
<dbReference type="InterPro" id="IPR037185">
    <property type="entry name" value="EmrE-like"/>
</dbReference>
<feature type="transmembrane region" description="Helical" evidence="6">
    <location>
        <begin position="42"/>
        <end position="60"/>
    </location>
</feature>
<name>A0ABT5UXT7_9VIBR</name>
<evidence type="ECO:0000256" key="3">
    <source>
        <dbReference type="ARBA" id="ARBA00022692"/>
    </source>
</evidence>
<gene>
    <name evidence="8" type="ORF">PUN32_04310</name>
</gene>
<dbReference type="RefSeq" id="WP_274721942.1">
    <property type="nucleotide sequence ID" value="NZ_JARBFT010000003.1"/>
</dbReference>
<evidence type="ECO:0000259" key="7">
    <source>
        <dbReference type="Pfam" id="PF00892"/>
    </source>
</evidence>
<evidence type="ECO:0000256" key="6">
    <source>
        <dbReference type="SAM" id="Phobius"/>
    </source>
</evidence>
<dbReference type="SUPFAM" id="SSF103481">
    <property type="entry name" value="Multidrug resistance efflux transporter EmrE"/>
    <property type="match status" value="2"/>
</dbReference>
<sequence length="295" mass="31110">MPTIKSPLLIAMLSLFAAMITIQSGASIAKQLFPLVGPGGTVALRISLSALILLLIFRPWRARLSLPQWRSMLIYGASLGGMQLSFYFAIERIPLGIGVALEFSGPLLLALLSSKRKKDLIWVACAILGIVCLLPDMNGVDALDPIGVLLALTAGTCWAGYIWFGQRAGSVASGGVTVAIGMLVAAVIYLPIATQLATASIFNWSILPMALLVAVMSSAVPYSLEMIALSRLSTQHFSVLMSLEPAIAAVAGLAILGESLQWSQWLAIFMIITASMGSTLSAATNAKAVANLNQH</sequence>
<feature type="domain" description="EamA" evidence="7">
    <location>
        <begin position="146"/>
        <end position="276"/>
    </location>
</feature>
<feature type="transmembrane region" description="Helical" evidence="6">
    <location>
        <begin position="146"/>
        <end position="164"/>
    </location>
</feature>
<dbReference type="PANTHER" id="PTHR42920:SF24">
    <property type="entry name" value="AROMATIC AMINO ACID EXPORTER YDDG"/>
    <property type="match status" value="1"/>
</dbReference>
<dbReference type="PANTHER" id="PTHR42920">
    <property type="entry name" value="OS03G0707200 PROTEIN-RELATED"/>
    <property type="match status" value="1"/>
</dbReference>
<comment type="caution">
    <text evidence="8">The sequence shown here is derived from an EMBL/GenBank/DDBJ whole genome shotgun (WGS) entry which is preliminary data.</text>
</comment>
<organism evidence="8 9">
    <name type="scientific">Vibrio chanodichtyis</name>
    <dbReference type="NCBI Taxonomy" id="3027932"/>
    <lineage>
        <taxon>Bacteria</taxon>
        <taxon>Pseudomonadati</taxon>
        <taxon>Pseudomonadota</taxon>
        <taxon>Gammaproteobacteria</taxon>
        <taxon>Vibrionales</taxon>
        <taxon>Vibrionaceae</taxon>
        <taxon>Vibrio</taxon>
    </lineage>
</organism>
<keyword evidence="3 6" id="KW-0812">Transmembrane</keyword>
<comment type="subcellular location">
    <subcellularLocation>
        <location evidence="1">Cell membrane</location>
        <topology evidence="1">Multi-pass membrane protein</topology>
    </subcellularLocation>
</comment>